<evidence type="ECO:0000259" key="6">
    <source>
        <dbReference type="PROSITE" id="PS51764"/>
    </source>
</evidence>
<accession>A0A1A8ZI03</accession>
<name>A0A1A8ZI03_9ACTN</name>
<dbReference type="EMBL" id="LT594324">
    <property type="protein sequence ID" value="SBT43658.1"/>
    <property type="molecule type" value="Genomic_DNA"/>
</dbReference>
<dbReference type="PANTHER" id="PTHR40079:SF4">
    <property type="entry name" value="GH26 DOMAIN-CONTAINING PROTEIN-RELATED"/>
    <property type="match status" value="1"/>
</dbReference>
<reference evidence="7 8" key="1">
    <citation type="submission" date="2016-06" db="EMBL/GenBank/DDBJ databases">
        <authorList>
            <person name="Kjaerup R.B."/>
            <person name="Dalgaard T.S."/>
            <person name="Juul-Madsen H.R."/>
        </authorList>
    </citation>
    <scope>NUCLEOTIDE SEQUENCE [LARGE SCALE GENOMIC DNA]</scope>
    <source>
        <strain evidence="7 8">DSM 45248</strain>
    </source>
</reference>
<dbReference type="InterPro" id="IPR022790">
    <property type="entry name" value="GH26_dom"/>
</dbReference>
<dbReference type="AlphaFoldDB" id="A0A1A8ZI03"/>
<sequence>MAANGVILALIAGWLLRPGEADPTVAGTKPPSGVAGATPSPTEVPIPTKAEIMGIKGQRFGLSAPDVPWSAAKTERLSTAAGANPSMMMVFVKWTEEFRVEPIELCYERGALPVLSWEPWAGNDSGTSQPKYALSKIIDGSYDEYVTRFATAVRDARWPVAIRFAHEMNGSWYPWSESRSGNKKGQYVRAWRHVHDIFQKVGTTNVIWIWSPNILRPVPKVSIAALYPGDDYVDWAGMVGYAVKESTAAPVFEPTIKAIRKVTQKPIVITETGVQPGPRKVGWITNFFAWLPKHPDVIGFIWFEYSKEQGGSADWRYTATPAATTAFKAGLKSLKPAPGPAAG</sequence>
<evidence type="ECO:0000256" key="5">
    <source>
        <dbReference type="SAM" id="MobiDB-lite"/>
    </source>
</evidence>
<keyword evidence="3 4" id="KW-0326">Glycosidase</keyword>
<comment type="similarity">
    <text evidence="1 4">Belongs to the glycosyl hydrolase 26 family.</text>
</comment>
<dbReference type="Gene3D" id="3.20.20.80">
    <property type="entry name" value="Glycosidases"/>
    <property type="match status" value="1"/>
</dbReference>
<dbReference type="GO" id="GO:0006080">
    <property type="term" value="P:substituted mannan metabolic process"/>
    <property type="evidence" value="ECO:0007669"/>
    <property type="project" value="InterPro"/>
</dbReference>
<dbReference type="PATRIC" id="fig|299146.4.peg.1911"/>
<feature type="domain" description="GH26" evidence="6">
    <location>
        <begin position="33"/>
        <end position="327"/>
    </location>
</feature>
<keyword evidence="8" id="KW-1185">Reference proteome</keyword>
<protein>
    <submittedName>
        <fullName evidence="7">Glycosyl hydrolase family 26</fullName>
    </submittedName>
</protein>
<dbReference type="Pfam" id="PF02156">
    <property type="entry name" value="Glyco_hydro_26"/>
    <property type="match status" value="1"/>
</dbReference>
<gene>
    <name evidence="7" type="ORF">GA0070621_1852</name>
</gene>
<dbReference type="InterPro" id="IPR000805">
    <property type="entry name" value="Glyco_hydro_26"/>
</dbReference>
<feature type="region of interest" description="Disordered" evidence="5">
    <location>
        <begin position="22"/>
        <end position="43"/>
    </location>
</feature>
<feature type="active site" description="Proton donor" evidence="4">
    <location>
        <position position="167"/>
    </location>
</feature>
<evidence type="ECO:0000256" key="4">
    <source>
        <dbReference type="PROSITE-ProRule" id="PRU01100"/>
    </source>
</evidence>
<dbReference type="InterPro" id="IPR017853">
    <property type="entry name" value="GH"/>
</dbReference>
<evidence type="ECO:0000313" key="7">
    <source>
        <dbReference type="EMBL" id="SBT43658.1"/>
    </source>
</evidence>
<evidence type="ECO:0000256" key="2">
    <source>
        <dbReference type="ARBA" id="ARBA00022801"/>
    </source>
</evidence>
<dbReference type="SUPFAM" id="SSF51445">
    <property type="entry name" value="(Trans)glycosidases"/>
    <property type="match status" value="1"/>
</dbReference>
<evidence type="ECO:0000313" key="8">
    <source>
        <dbReference type="Proteomes" id="UP000198765"/>
    </source>
</evidence>
<dbReference type="PANTHER" id="PTHR40079">
    <property type="entry name" value="MANNAN ENDO-1,4-BETA-MANNOSIDASE E-RELATED"/>
    <property type="match status" value="1"/>
</dbReference>
<dbReference type="GO" id="GO:0016985">
    <property type="term" value="F:mannan endo-1,4-beta-mannosidase activity"/>
    <property type="evidence" value="ECO:0007669"/>
    <property type="project" value="InterPro"/>
</dbReference>
<dbReference type="PROSITE" id="PS51764">
    <property type="entry name" value="GH26"/>
    <property type="match status" value="1"/>
</dbReference>
<keyword evidence="2 4" id="KW-0378">Hydrolase</keyword>
<organism evidence="7 8">
    <name type="scientific">Micromonospora narathiwatensis</name>
    <dbReference type="NCBI Taxonomy" id="299146"/>
    <lineage>
        <taxon>Bacteria</taxon>
        <taxon>Bacillati</taxon>
        <taxon>Actinomycetota</taxon>
        <taxon>Actinomycetes</taxon>
        <taxon>Micromonosporales</taxon>
        <taxon>Micromonosporaceae</taxon>
        <taxon>Micromonospora</taxon>
    </lineage>
</organism>
<dbReference type="Proteomes" id="UP000198765">
    <property type="component" value="Chromosome I"/>
</dbReference>
<proteinExistence type="inferred from homology"/>
<evidence type="ECO:0000256" key="1">
    <source>
        <dbReference type="ARBA" id="ARBA00007754"/>
    </source>
</evidence>
<feature type="active site" description="Nucleophile" evidence="4">
    <location>
        <position position="271"/>
    </location>
</feature>
<evidence type="ECO:0000256" key="3">
    <source>
        <dbReference type="ARBA" id="ARBA00023295"/>
    </source>
</evidence>